<dbReference type="RefSeq" id="WP_218032091.1">
    <property type="nucleotide sequence ID" value="NZ_BIFS01000002.1"/>
</dbReference>
<evidence type="ECO:0000313" key="2">
    <source>
        <dbReference type="EMBL" id="GCE22074.1"/>
    </source>
</evidence>
<gene>
    <name evidence="2" type="ORF">KDK_58740</name>
</gene>
<evidence type="ECO:0000259" key="1">
    <source>
        <dbReference type="SMART" id="SM00984"/>
    </source>
</evidence>
<dbReference type="InterPro" id="IPR036220">
    <property type="entry name" value="UDP-Glc/GDP-Man_DH_C_sf"/>
</dbReference>
<evidence type="ECO:0000313" key="3">
    <source>
        <dbReference type="Proteomes" id="UP000287188"/>
    </source>
</evidence>
<keyword evidence="3" id="KW-1185">Reference proteome</keyword>
<dbReference type="AlphaFoldDB" id="A0A402ASJ8"/>
<sequence length="108" mass="12112">MRGSPVTAILELLADYLQNVVGHDYIVSSEQISALGVKPVSLEEGFQDADVVFILNDHRNYRSANIEALVARMQSPAILFDAWGMFAGKLNNCQDEVKYMRLSWTNAY</sequence>
<protein>
    <recommendedName>
        <fullName evidence="1">UDP-glucose/GDP-mannose dehydrogenase C-terminal domain-containing protein</fullName>
    </recommendedName>
</protein>
<dbReference type="SUPFAM" id="SSF52413">
    <property type="entry name" value="UDP-glucose/GDP-mannose dehydrogenase C-terminal domain"/>
    <property type="match status" value="1"/>
</dbReference>
<name>A0A402ASJ8_9CHLR</name>
<dbReference type="SMART" id="SM00984">
    <property type="entry name" value="UDPG_MGDP_dh_C"/>
    <property type="match status" value="1"/>
</dbReference>
<dbReference type="Gene3D" id="3.40.50.720">
    <property type="entry name" value="NAD(P)-binding Rossmann-like Domain"/>
    <property type="match status" value="1"/>
</dbReference>
<dbReference type="InterPro" id="IPR014027">
    <property type="entry name" value="UDP-Glc/GDP-Man_DH_C"/>
</dbReference>
<comment type="caution">
    <text evidence="2">The sequence shown here is derived from an EMBL/GenBank/DDBJ whole genome shotgun (WGS) entry which is preliminary data.</text>
</comment>
<dbReference type="GO" id="GO:0051287">
    <property type="term" value="F:NAD binding"/>
    <property type="evidence" value="ECO:0007669"/>
    <property type="project" value="InterPro"/>
</dbReference>
<dbReference type="EMBL" id="BIFS01000002">
    <property type="protein sequence ID" value="GCE22074.1"/>
    <property type="molecule type" value="Genomic_DNA"/>
</dbReference>
<reference evidence="3" key="1">
    <citation type="submission" date="2018-12" db="EMBL/GenBank/DDBJ databases">
        <title>Tengunoibacter tsumagoiensis gen. nov., sp. nov., Dictyobacter kobayashii sp. nov., D. alpinus sp. nov., and D. joshuensis sp. nov. and description of Dictyobacteraceae fam. nov. within the order Ktedonobacterales isolated from Tengu-no-mugimeshi.</title>
        <authorList>
            <person name="Wang C.M."/>
            <person name="Zheng Y."/>
            <person name="Sakai Y."/>
            <person name="Toyoda A."/>
            <person name="Minakuchi Y."/>
            <person name="Abe K."/>
            <person name="Yokota A."/>
            <person name="Yabe S."/>
        </authorList>
    </citation>
    <scope>NUCLEOTIDE SEQUENCE [LARGE SCALE GENOMIC DNA]</scope>
    <source>
        <strain evidence="3">Uno11</strain>
    </source>
</reference>
<dbReference type="Pfam" id="PF03720">
    <property type="entry name" value="UDPG_MGDP_dh_C"/>
    <property type="match status" value="1"/>
</dbReference>
<organism evidence="2 3">
    <name type="scientific">Dictyobacter kobayashii</name>
    <dbReference type="NCBI Taxonomy" id="2014872"/>
    <lineage>
        <taxon>Bacteria</taxon>
        <taxon>Bacillati</taxon>
        <taxon>Chloroflexota</taxon>
        <taxon>Ktedonobacteria</taxon>
        <taxon>Ktedonobacterales</taxon>
        <taxon>Dictyobacteraceae</taxon>
        <taxon>Dictyobacter</taxon>
    </lineage>
</organism>
<feature type="domain" description="UDP-glucose/GDP-mannose dehydrogenase C-terminal" evidence="1">
    <location>
        <begin position="1"/>
        <end position="88"/>
    </location>
</feature>
<dbReference type="GO" id="GO:0016616">
    <property type="term" value="F:oxidoreductase activity, acting on the CH-OH group of donors, NAD or NADP as acceptor"/>
    <property type="evidence" value="ECO:0007669"/>
    <property type="project" value="InterPro"/>
</dbReference>
<proteinExistence type="predicted"/>
<dbReference type="Proteomes" id="UP000287188">
    <property type="component" value="Unassembled WGS sequence"/>
</dbReference>
<accession>A0A402ASJ8</accession>